<dbReference type="Proteomes" id="UP000028828">
    <property type="component" value="Unassembled WGS sequence"/>
</dbReference>
<dbReference type="InterPro" id="IPR018788">
    <property type="entry name" value="Proteasome_assmbl_chp_3"/>
</dbReference>
<dbReference type="VEuPathDB" id="ToxoDB:TGP89_222870"/>
<dbReference type="Gene3D" id="3.30.230.90">
    <property type="match status" value="1"/>
</dbReference>
<dbReference type="PANTHER" id="PTHR31051">
    <property type="entry name" value="PROTEASOME ASSEMBLY CHAPERONE 3"/>
    <property type="match status" value="1"/>
</dbReference>
<dbReference type="GO" id="GO:0043248">
    <property type="term" value="P:proteasome assembly"/>
    <property type="evidence" value="ECO:0007669"/>
    <property type="project" value="InterPro"/>
</dbReference>
<organism evidence="2 3">
    <name type="scientific">Toxoplasma gondii p89</name>
    <dbReference type="NCBI Taxonomy" id="943119"/>
    <lineage>
        <taxon>Eukaryota</taxon>
        <taxon>Sar</taxon>
        <taxon>Alveolata</taxon>
        <taxon>Apicomplexa</taxon>
        <taxon>Conoidasida</taxon>
        <taxon>Coccidia</taxon>
        <taxon>Eucoccidiorida</taxon>
        <taxon>Eimeriorina</taxon>
        <taxon>Sarcocystidae</taxon>
        <taxon>Toxoplasma</taxon>
    </lineage>
</organism>
<name>A0A086JUZ8_TOXGO</name>
<evidence type="ECO:0000256" key="1">
    <source>
        <dbReference type="SAM" id="MobiDB-lite"/>
    </source>
</evidence>
<accession>A0A086JUZ8</accession>
<comment type="caution">
    <text evidence="2">The sequence shown here is derived from an EMBL/GenBank/DDBJ whole genome shotgun (WGS) entry which is preliminary data.</text>
</comment>
<reference evidence="2 3" key="1">
    <citation type="submission" date="2014-03" db="EMBL/GenBank/DDBJ databases">
        <authorList>
            <person name="Sibley D."/>
            <person name="Venepally P."/>
            <person name="Karamycheva S."/>
            <person name="Hadjithomas M."/>
            <person name="Khan A."/>
            <person name="Brunk B."/>
            <person name="Roos D."/>
            <person name="Caler E."/>
            <person name="Lorenzi H."/>
        </authorList>
    </citation>
    <scope>NUCLEOTIDE SEQUENCE [LARGE SCALE GENOMIC DNA]</scope>
    <source>
        <strain evidence="3">p89</strain>
    </source>
</reference>
<sequence>MDAVIAEAAAALPEVPTAAAAAIAAGQCAQEQRTRAGARDGRQVDHAHSTEEEDEVLAQQMRKEGINTPAVQEKLLVVEGKEVAVLCVTFSDKIFVTISDNGKMAAMIQGSAGFEQERADFGVRFIFGDRHREYFLVYARELLAMISAQSKKELLLAISIGVDSPSFFRAVMSGIRENFHFH</sequence>
<dbReference type="OrthoDB" id="5839at2759"/>
<dbReference type="InterPro" id="IPR053720">
    <property type="entry name" value="Psm_Assembly_Chaperone"/>
</dbReference>
<feature type="region of interest" description="Disordered" evidence="1">
    <location>
        <begin position="33"/>
        <end position="53"/>
    </location>
</feature>
<dbReference type="Pfam" id="PF10178">
    <property type="entry name" value="PAC3"/>
    <property type="match status" value="1"/>
</dbReference>
<gene>
    <name evidence="2" type="ORF">TGP89_222870</name>
</gene>
<evidence type="ECO:0000313" key="2">
    <source>
        <dbReference type="EMBL" id="KFG35966.1"/>
    </source>
</evidence>
<protein>
    <submittedName>
        <fullName evidence="2">Uncharacterized protein</fullName>
    </submittedName>
</protein>
<dbReference type="PANTHER" id="PTHR31051:SF1">
    <property type="entry name" value="PROTEASOME ASSEMBLY CHAPERONE 3"/>
    <property type="match status" value="1"/>
</dbReference>
<proteinExistence type="predicted"/>
<dbReference type="AlphaFoldDB" id="A0A086JUZ8"/>
<feature type="compositionally biased region" description="Basic and acidic residues" evidence="1">
    <location>
        <begin position="33"/>
        <end position="50"/>
    </location>
</feature>
<dbReference type="EMBL" id="AEYI02001561">
    <property type="protein sequence ID" value="KFG35966.1"/>
    <property type="molecule type" value="Genomic_DNA"/>
</dbReference>
<evidence type="ECO:0000313" key="3">
    <source>
        <dbReference type="Proteomes" id="UP000028828"/>
    </source>
</evidence>